<evidence type="ECO:0000313" key="3">
    <source>
        <dbReference type="Proteomes" id="UP000075840"/>
    </source>
</evidence>
<accession>A0A182IGX7</accession>
<dbReference type="EMBL" id="APCN01002277">
    <property type="status" value="NOT_ANNOTATED_CDS"/>
    <property type="molecule type" value="Genomic_DNA"/>
</dbReference>
<dbReference type="VEuPathDB" id="VectorBase:AARA014712"/>
<name>A0A182IGX7_ANOAR</name>
<dbReference type="EnsemblMetazoa" id="AARA014712-RA">
    <property type="protein sequence ID" value="AARA014712-PA"/>
    <property type="gene ID" value="AARA014712"/>
</dbReference>
<feature type="compositionally biased region" description="Basic residues" evidence="1">
    <location>
        <begin position="51"/>
        <end position="65"/>
    </location>
</feature>
<proteinExistence type="predicted"/>
<dbReference type="Proteomes" id="UP000075840">
    <property type="component" value="Unassembled WGS sequence"/>
</dbReference>
<sequence length="80" mass="9075">MKCMCVCVHRAHIKRFGSVEEKTTYGQQPPKQPPRSHATQAGRANQTILRQRTRAGRRAKTKVNRKGGGQGAYTRPYQPR</sequence>
<evidence type="ECO:0000313" key="2">
    <source>
        <dbReference type="EnsemblMetazoa" id="AARA014712-PA"/>
    </source>
</evidence>
<organism evidence="2 3">
    <name type="scientific">Anopheles arabiensis</name>
    <name type="common">Mosquito</name>
    <dbReference type="NCBI Taxonomy" id="7173"/>
    <lineage>
        <taxon>Eukaryota</taxon>
        <taxon>Metazoa</taxon>
        <taxon>Ecdysozoa</taxon>
        <taxon>Arthropoda</taxon>
        <taxon>Hexapoda</taxon>
        <taxon>Insecta</taxon>
        <taxon>Pterygota</taxon>
        <taxon>Neoptera</taxon>
        <taxon>Endopterygota</taxon>
        <taxon>Diptera</taxon>
        <taxon>Nematocera</taxon>
        <taxon>Culicoidea</taxon>
        <taxon>Culicidae</taxon>
        <taxon>Anophelinae</taxon>
        <taxon>Anopheles</taxon>
    </lineage>
</organism>
<reference evidence="2" key="1">
    <citation type="submission" date="2022-08" db="UniProtKB">
        <authorList>
            <consortium name="EnsemblMetazoa"/>
        </authorList>
    </citation>
    <scope>IDENTIFICATION</scope>
    <source>
        <strain evidence="2">Dongola</strain>
    </source>
</reference>
<dbReference type="AlphaFoldDB" id="A0A182IGX7"/>
<feature type="region of interest" description="Disordered" evidence="1">
    <location>
        <begin position="18"/>
        <end position="80"/>
    </location>
</feature>
<protein>
    <submittedName>
        <fullName evidence="2">Uncharacterized protein</fullName>
    </submittedName>
</protein>
<feature type="compositionally biased region" description="Polar residues" evidence="1">
    <location>
        <begin position="37"/>
        <end position="50"/>
    </location>
</feature>
<evidence type="ECO:0000256" key="1">
    <source>
        <dbReference type="SAM" id="MobiDB-lite"/>
    </source>
</evidence>
<keyword evidence="3" id="KW-1185">Reference proteome</keyword>